<organism evidence="1 2">
    <name type="scientific">Fluviicola taffensis (strain DSM 16823 / NCIMB 13979 / RW262)</name>
    <dbReference type="NCBI Taxonomy" id="755732"/>
    <lineage>
        <taxon>Bacteria</taxon>
        <taxon>Pseudomonadati</taxon>
        <taxon>Bacteroidota</taxon>
        <taxon>Flavobacteriia</taxon>
        <taxon>Flavobacteriales</taxon>
        <taxon>Crocinitomicaceae</taxon>
        <taxon>Fluviicola</taxon>
    </lineage>
</organism>
<dbReference type="Proteomes" id="UP000007463">
    <property type="component" value="Chromosome"/>
</dbReference>
<proteinExistence type="predicted"/>
<evidence type="ECO:0000313" key="2">
    <source>
        <dbReference type="Proteomes" id="UP000007463"/>
    </source>
</evidence>
<sequence length="205" mass="23814">MRELSSKQLILSLIQDDLLNQKLINNLRDIGIDAGDYHLNLGSTIFRLMGIPLPADDMKYDEYMELVALAKYFPLHGDRNFSNYALDIYAYLESLQPRPSKLYTMKQQISKSQIIRLITMDLLNIKLTTKLSEIPLVPDHYMLGIDEIVFEVMGIEELSDTRVDQVYRNYAARAIKVRDLQVPFNQDRIDELAEELYDYLESESV</sequence>
<dbReference type="EMBL" id="CP002542">
    <property type="protein sequence ID" value="AEA45002.1"/>
    <property type="molecule type" value="Genomic_DNA"/>
</dbReference>
<dbReference type="OrthoDB" id="981969at2"/>
<reference evidence="1 2" key="1">
    <citation type="journal article" date="2011" name="Stand. Genomic Sci.">
        <title>Complete genome sequence of the gliding freshwater bacterium Fluviicola taffensis type strain (RW262).</title>
        <authorList>
            <person name="Woyke T."/>
            <person name="Chertkov O."/>
            <person name="Lapidus A."/>
            <person name="Nolan M."/>
            <person name="Lucas S."/>
            <person name="Del Rio T.G."/>
            <person name="Tice H."/>
            <person name="Cheng J.F."/>
            <person name="Tapia R."/>
            <person name="Han C."/>
            <person name="Goodwin L."/>
            <person name="Pitluck S."/>
            <person name="Liolios K."/>
            <person name="Pagani I."/>
            <person name="Ivanova N."/>
            <person name="Huntemann M."/>
            <person name="Mavromatis K."/>
            <person name="Mikhailova N."/>
            <person name="Pati A."/>
            <person name="Chen A."/>
            <person name="Palaniappan K."/>
            <person name="Land M."/>
            <person name="Hauser L."/>
            <person name="Brambilla E.M."/>
            <person name="Rohde M."/>
            <person name="Mwirichia R."/>
            <person name="Sikorski J."/>
            <person name="Tindall B.J."/>
            <person name="Goker M."/>
            <person name="Bristow J."/>
            <person name="Eisen J.A."/>
            <person name="Markowitz V."/>
            <person name="Hugenholtz P."/>
            <person name="Klenk H.P."/>
            <person name="Kyrpides N.C."/>
        </authorList>
    </citation>
    <scope>NUCLEOTIDE SEQUENCE [LARGE SCALE GENOMIC DNA]</scope>
    <source>
        <strain evidence="2">DSM 16823 / RW262 / RW262</strain>
    </source>
</reference>
<evidence type="ECO:0000313" key="1">
    <source>
        <dbReference type="EMBL" id="AEA45002.1"/>
    </source>
</evidence>
<name>F2IJU3_FLUTR</name>
<dbReference type="AlphaFoldDB" id="F2IJU3"/>
<dbReference type="KEGG" id="fte:Fluta_3024"/>
<dbReference type="HOGENOM" id="CLU_1335883_0_0_10"/>
<keyword evidence="2" id="KW-1185">Reference proteome</keyword>
<dbReference type="RefSeq" id="WP_013687770.1">
    <property type="nucleotide sequence ID" value="NC_015321.1"/>
</dbReference>
<reference evidence="2" key="2">
    <citation type="submission" date="2011-02" db="EMBL/GenBank/DDBJ databases">
        <title>The complete genome of Fluviicola taffensis DSM 16823.</title>
        <authorList>
            <consortium name="US DOE Joint Genome Institute (JGI-PGF)"/>
            <person name="Lucas S."/>
            <person name="Copeland A."/>
            <person name="Lapidus A."/>
            <person name="Bruce D."/>
            <person name="Goodwin L."/>
            <person name="Pitluck S."/>
            <person name="Kyrpides N."/>
            <person name="Mavromatis K."/>
            <person name="Ivanova N."/>
            <person name="Mikhailova N."/>
            <person name="Pagani I."/>
            <person name="Chertkov O."/>
            <person name="Detter J.C."/>
            <person name="Han C."/>
            <person name="Tapia R."/>
            <person name="Land M."/>
            <person name="Hauser L."/>
            <person name="Markowitz V."/>
            <person name="Cheng J.-F."/>
            <person name="Hugenholtz P."/>
            <person name="Woyke T."/>
            <person name="Wu D."/>
            <person name="Tindall B."/>
            <person name="Pomrenke H.G."/>
            <person name="Brambilla E."/>
            <person name="Klenk H.-P."/>
            <person name="Eisen J.A."/>
        </authorList>
    </citation>
    <scope>NUCLEOTIDE SEQUENCE [LARGE SCALE GENOMIC DNA]</scope>
    <source>
        <strain evidence="2">DSM 16823 / RW262 / RW262</strain>
    </source>
</reference>
<accession>F2IJU3</accession>
<protein>
    <submittedName>
        <fullName evidence="1">Uncharacterized protein</fullName>
    </submittedName>
</protein>
<gene>
    <name evidence="1" type="ordered locus">Fluta_3024</name>
</gene>